<sequence>MDSLNVAIQNKSGSKKKNVKYGCSDKENLKPSLLICSNKSKKKLNKVAFLSGLSRFDVKKNNTLGPGIYNITFPKCQTNNNGKFPGRSYDFNINLNLPPNMYADGLKHHTIETRVNKKLTARGPYDTFTGPRDSSTLVGHSAEKKCFLISENYWPLSLKSDVSKNRTYTNVFRQHSPRKKIEHYVPEFRINISNWLSKKINKYPFNSSQRIGDSLKTIESSLNPGPGHYDVNSFKRRAENGHTNVFKSTTPQRLQIIRKGYGIFD</sequence>
<dbReference type="Pfam" id="PF07004">
    <property type="entry name" value="SHIPPO-rpt"/>
    <property type="match status" value="1"/>
</dbReference>
<organism evidence="1 2">
    <name type="scientific">Aphis craccivora</name>
    <name type="common">Cowpea aphid</name>
    <dbReference type="NCBI Taxonomy" id="307492"/>
    <lineage>
        <taxon>Eukaryota</taxon>
        <taxon>Metazoa</taxon>
        <taxon>Ecdysozoa</taxon>
        <taxon>Arthropoda</taxon>
        <taxon>Hexapoda</taxon>
        <taxon>Insecta</taxon>
        <taxon>Pterygota</taxon>
        <taxon>Neoptera</taxon>
        <taxon>Paraneoptera</taxon>
        <taxon>Hemiptera</taxon>
        <taxon>Sternorrhyncha</taxon>
        <taxon>Aphidomorpha</taxon>
        <taxon>Aphidoidea</taxon>
        <taxon>Aphididae</taxon>
        <taxon>Aphidini</taxon>
        <taxon>Aphis</taxon>
        <taxon>Aphis</taxon>
    </lineage>
</organism>
<dbReference type="Proteomes" id="UP000478052">
    <property type="component" value="Unassembled WGS sequence"/>
</dbReference>
<dbReference type="InterPro" id="IPR010736">
    <property type="entry name" value="SHIPPO-rpt"/>
</dbReference>
<dbReference type="PANTHER" id="PTHR34914:SF1">
    <property type="entry name" value="LYMPHOCYTE EXPANSION MOLECULE"/>
    <property type="match status" value="1"/>
</dbReference>
<dbReference type="PANTHER" id="PTHR34914">
    <property type="entry name" value="LYMPHOCYTE EXPANSION MOLECULE"/>
    <property type="match status" value="1"/>
</dbReference>
<accession>A0A6G0ZPK3</accession>
<dbReference type="AlphaFoldDB" id="A0A6G0ZPK3"/>
<evidence type="ECO:0000313" key="1">
    <source>
        <dbReference type="EMBL" id="KAF0773495.1"/>
    </source>
</evidence>
<evidence type="ECO:0000313" key="2">
    <source>
        <dbReference type="Proteomes" id="UP000478052"/>
    </source>
</evidence>
<dbReference type="OrthoDB" id="6275292at2759"/>
<proteinExistence type="predicted"/>
<name>A0A6G0ZPK3_APHCR</name>
<dbReference type="InterPro" id="IPR033557">
    <property type="entry name" value="CIMAP2"/>
</dbReference>
<protein>
    <submittedName>
        <fullName evidence="1">Uncharacterized protein</fullName>
    </submittedName>
</protein>
<dbReference type="EMBL" id="VUJU01000055">
    <property type="protein sequence ID" value="KAF0773495.1"/>
    <property type="molecule type" value="Genomic_DNA"/>
</dbReference>
<gene>
    <name evidence="1" type="ORF">FWK35_00018688</name>
</gene>
<keyword evidence="2" id="KW-1185">Reference proteome</keyword>
<reference evidence="1 2" key="1">
    <citation type="submission" date="2019-08" db="EMBL/GenBank/DDBJ databases">
        <title>Whole genome of Aphis craccivora.</title>
        <authorList>
            <person name="Voronova N.V."/>
            <person name="Shulinski R.S."/>
            <person name="Bandarenka Y.V."/>
            <person name="Zhorov D.G."/>
            <person name="Warner D."/>
        </authorList>
    </citation>
    <scope>NUCLEOTIDE SEQUENCE [LARGE SCALE GENOMIC DNA]</scope>
    <source>
        <strain evidence="1">180601</strain>
        <tissue evidence="1">Whole Body</tissue>
    </source>
</reference>
<comment type="caution">
    <text evidence="1">The sequence shown here is derived from an EMBL/GenBank/DDBJ whole genome shotgun (WGS) entry which is preliminary data.</text>
</comment>